<reference evidence="9" key="1">
    <citation type="journal article" date="2014" name="Front. Microbiol.">
        <title>High frequency of phylogenetically diverse reductive dehalogenase-homologous genes in deep subseafloor sedimentary metagenomes.</title>
        <authorList>
            <person name="Kawai M."/>
            <person name="Futagami T."/>
            <person name="Toyoda A."/>
            <person name="Takaki Y."/>
            <person name="Nishi S."/>
            <person name="Hori S."/>
            <person name="Arai W."/>
            <person name="Tsubouchi T."/>
            <person name="Morono Y."/>
            <person name="Uchiyama I."/>
            <person name="Ito T."/>
            <person name="Fujiyama A."/>
            <person name="Inagaki F."/>
            <person name="Takami H."/>
        </authorList>
    </citation>
    <scope>NUCLEOTIDE SEQUENCE</scope>
    <source>
        <strain evidence="9">Expedition CK06-06</strain>
    </source>
</reference>
<dbReference type="SUPFAM" id="SSF53738">
    <property type="entry name" value="Phosphoglucomutase, first 3 domains"/>
    <property type="match status" value="2"/>
</dbReference>
<keyword evidence="4" id="KW-0479">Metal-binding</keyword>
<evidence type="ECO:0000256" key="2">
    <source>
        <dbReference type="ARBA" id="ARBA00010231"/>
    </source>
</evidence>
<feature type="non-terminal residue" evidence="9">
    <location>
        <position position="340"/>
    </location>
</feature>
<dbReference type="Pfam" id="PF02878">
    <property type="entry name" value="PGM_PMM_I"/>
    <property type="match status" value="1"/>
</dbReference>
<evidence type="ECO:0000259" key="7">
    <source>
        <dbReference type="Pfam" id="PF02878"/>
    </source>
</evidence>
<evidence type="ECO:0000259" key="8">
    <source>
        <dbReference type="Pfam" id="PF02879"/>
    </source>
</evidence>
<dbReference type="PANTHER" id="PTHR43771:SF1">
    <property type="entry name" value="PHOSPHOMANNOMUTASE"/>
    <property type="match status" value="1"/>
</dbReference>
<dbReference type="Pfam" id="PF02879">
    <property type="entry name" value="PGM_PMM_II"/>
    <property type="match status" value="1"/>
</dbReference>
<evidence type="ECO:0000256" key="5">
    <source>
        <dbReference type="ARBA" id="ARBA00022842"/>
    </source>
</evidence>
<dbReference type="AlphaFoldDB" id="X1EQB9"/>
<feature type="domain" description="Alpha-D-phosphohexomutase alpha/beta/alpha" evidence="8">
    <location>
        <begin position="159"/>
        <end position="257"/>
    </location>
</feature>
<dbReference type="PANTHER" id="PTHR43771">
    <property type="entry name" value="PHOSPHOMANNOMUTASE"/>
    <property type="match status" value="1"/>
</dbReference>
<evidence type="ECO:0000256" key="1">
    <source>
        <dbReference type="ARBA" id="ARBA00001946"/>
    </source>
</evidence>
<evidence type="ECO:0008006" key="10">
    <source>
        <dbReference type="Google" id="ProtNLM"/>
    </source>
</evidence>
<keyword evidence="5" id="KW-0460">Magnesium</keyword>
<dbReference type="InterPro" id="IPR005844">
    <property type="entry name" value="A-D-PHexomutase_a/b/a-I"/>
</dbReference>
<dbReference type="GO" id="GO:0046872">
    <property type="term" value="F:metal ion binding"/>
    <property type="evidence" value="ECO:0007669"/>
    <property type="project" value="UniProtKB-KW"/>
</dbReference>
<keyword evidence="6" id="KW-0413">Isomerase</keyword>
<comment type="similarity">
    <text evidence="2">Belongs to the phosphohexose mutase family.</text>
</comment>
<organism evidence="9">
    <name type="scientific">marine sediment metagenome</name>
    <dbReference type="NCBI Taxonomy" id="412755"/>
    <lineage>
        <taxon>unclassified sequences</taxon>
        <taxon>metagenomes</taxon>
        <taxon>ecological metagenomes</taxon>
    </lineage>
</organism>
<dbReference type="InterPro" id="IPR016055">
    <property type="entry name" value="A-D-PHexomutase_a/b/a-I/II/III"/>
</dbReference>
<evidence type="ECO:0000256" key="6">
    <source>
        <dbReference type="ARBA" id="ARBA00023235"/>
    </source>
</evidence>
<accession>X1EQB9</accession>
<proteinExistence type="inferred from homology"/>
<feature type="domain" description="Alpha-D-phosphohexomutase alpha/beta/alpha" evidence="7">
    <location>
        <begin position="16"/>
        <end position="135"/>
    </location>
</feature>
<sequence length="340" mass="38078">RVQNLDELNKKGRIVGRANYIFTPEIASSIGSIHGSSFKLDETIVIGRDYHNDSRMLKRGYTSGIMSTGINVLNLSDCTFPLLEFTIRRFGASGGAYFSGGHLYSEDVGVRFADAGGIELAPLEIKKIIDSYNTYPKQIRRVDPRRIGRIIAIPQTQDVYIKSLEQFVNKKQIRDANIKIVVDCSFSPTGKITPLLFNEVGVEVIALNTHYRERSIVPVPSINTIKNTADIVKASNSHLGVCFDVDGSRILVIDENGLEISFEDLLMFFIAYDQRIRNSKNSTVIINPSVSPVVKNFIEESGHPIKLVENYPGELSRQIRQERACFAAADSLKYYFPNYS</sequence>
<evidence type="ECO:0000256" key="4">
    <source>
        <dbReference type="ARBA" id="ARBA00022723"/>
    </source>
</evidence>
<evidence type="ECO:0000256" key="3">
    <source>
        <dbReference type="ARBA" id="ARBA00022553"/>
    </source>
</evidence>
<evidence type="ECO:0000313" key="9">
    <source>
        <dbReference type="EMBL" id="GAH34787.1"/>
    </source>
</evidence>
<feature type="non-terminal residue" evidence="9">
    <location>
        <position position="1"/>
    </location>
</feature>
<comment type="caution">
    <text evidence="9">The sequence shown here is derived from an EMBL/GenBank/DDBJ whole genome shotgun (WGS) entry which is preliminary data.</text>
</comment>
<dbReference type="EMBL" id="BARU01009270">
    <property type="protein sequence ID" value="GAH34787.1"/>
    <property type="molecule type" value="Genomic_DNA"/>
</dbReference>
<dbReference type="GO" id="GO:0016868">
    <property type="term" value="F:intramolecular phosphotransferase activity"/>
    <property type="evidence" value="ECO:0007669"/>
    <property type="project" value="InterPro"/>
</dbReference>
<comment type="cofactor">
    <cofactor evidence="1">
        <name>Mg(2+)</name>
        <dbReference type="ChEBI" id="CHEBI:18420"/>
    </cofactor>
</comment>
<dbReference type="Gene3D" id="3.40.120.10">
    <property type="entry name" value="Alpha-D-Glucose-1,6-Bisphosphate, subunit A, domain 3"/>
    <property type="match status" value="3"/>
</dbReference>
<gene>
    <name evidence="9" type="ORF">S03H2_17918</name>
</gene>
<keyword evidence="3" id="KW-0597">Phosphoprotein</keyword>
<name>X1EQB9_9ZZZZ</name>
<dbReference type="InterPro" id="IPR005845">
    <property type="entry name" value="A-D-PHexomutase_a/b/a-II"/>
</dbReference>
<protein>
    <recommendedName>
        <fullName evidence="10">Alpha-D-phosphohexomutase alpha/beta/alpha domain-containing protein</fullName>
    </recommendedName>
</protein>
<dbReference type="GO" id="GO:0005975">
    <property type="term" value="P:carbohydrate metabolic process"/>
    <property type="evidence" value="ECO:0007669"/>
    <property type="project" value="InterPro"/>
</dbReference>